<evidence type="ECO:0000256" key="9">
    <source>
        <dbReference type="PROSITE-ProRule" id="PRU01006"/>
    </source>
</evidence>
<evidence type="ECO:0000256" key="1">
    <source>
        <dbReference type="ARBA" id="ARBA00004371"/>
    </source>
</evidence>
<evidence type="ECO:0000256" key="7">
    <source>
        <dbReference type="ARBA" id="ARBA00029538"/>
    </source>
</evidence>
<dbReference type="GO" id="GO:0005770">
    <property type="term" value="C:late endosome"/>
    <property type="evidence" value="ECO:0007669"/>
    <property type="project" value="TreeGrafter"/>
</dbReference>
<evidence type="ECO:0000256" key="10">
    <source>
        <dbReference type="SAM" id="MobiDB-lite"/>
    </source>
</evidence>
<reference evidence="12 13" key="1">
    <citation type="journal article" date="2016" name="Nat. Commun.">
        <title>Extremotolerant tardigrade genome and improved radiotolerance of human cultured cells by tardigrade-unique protein.</title>
        <authorList>
            <person name="Hashimoto T."/>
            <person name="Horikawa D.D."/>
            <person name="Saito Y."/>
            <person name="Kuwahara H."/>
            <person name="Kozuka-Hata H."/>
            <person name="Shin-I T."/>
            <person name="Minakuchi Y."/>
            <person name="Ohishi K."/>
            <person name="Motoyama A."/>
            <person name="Aizu T."/>
            <person name="Enomoto A."/>
            <person name="Kondo K."/>
            <person name="Tanaka S."/>
            <person name="Hara Y."/>
            <person name="Koshikawa S."/>
            <person name="Sagara H."/>
            <person name="Miura T."/>
            <person name="Yokobori S."/>
            <person name="Miyagawa K."/>
            <person name="Suzuki Y."/>
            <person name="Kubo T."/>
            <person name="Oyama M."/>
            <person name="Kohara Y."/>
            <person name="Fujiyama A."/>
            <person name="Arakawa K."/>
            <person name="Katayama T."/>
            <person name="Toyoda A."/>
            <person name="Kunieda T."/>
        </authorList>
    </citation>
    <scope>NUCLEOTIDE SEQUENCE [LARGE SCALE GENOMIC DNA]</scope>
    <source>
        <strain evidence="12 13">YOKOZUNA-1</strain>
    </source>
</reference>
<dbReference type="Proteomes" id="UP000186922">
    <property type="component" value="Unassembled WGS sequence"/>
</dbReference>
<dbReference type="PROSITE" id="PS50089">
    <property type="entry name" value="ZF_RING_2"/>
    <property type="match status" value="1"/>
</dbReference>
<dbReference type="InterPro" id="IPR015943">
    <property type="entry name" value="WD40/YVTN_repeat-like_dom_sf"/>
</dbReference>
<feature type="region of interest" description="Disordered" evidence="10">
    <location>
        <begin position="1"/>
        <end position="79"/>
    </location>
</feature>
<dbReference type="InterPro" id="IPR001841">
    <property type="entry name" value="Znf_RING"/>
</dbReference>
<dbReference type="GO" id="GO:0034058">
    <property type="term" value="P:endosomal vesicle fusion"/>
    <property type="evidence" value="ECO:0007669"/>
    <property type="project" value="TreeGrafter"/>
</dbReference>
<keyword evidence="13" id="KW-1185">Reference proteome</keyword>
<dbReference type="GO" id="GO:0006623">
    <property type="term" value="P:protein targeting to vacuole"/>
    <property type="evidence" value="ECO:0007669"/>
    <property type="project" value="InterPro"/>
</dbReference>
<evidence type="ECO:0000256" key="4">
    <source>
        <dbReference type="ARBA" id="ARBA00022833"/>
    </source>
</evidence>
<dbReference type="Pfam" id="PF23556">
    <property type="entry name" value="TPR_Vps41"/>
    <property type="match status" value="1"/>
</dbReference>
<dbReference type="PROSITE" id="PS50236">
    <property type="entry name" value="CHCR"/>
    <property type="match status" value="1"/>
</dbReference>
<feature type="repeat" description="CHCR" evidence="9">
    <location>
        <begin position="652"/>
        <end position="793"/>
    </location>
</feature>
<sequence length="923" mass="105175">MMSSSPEGEEFPTETSLVPNENDNHIDVRKLEVGSPVGETNSTRFRTNKINGKSEDEFLESTPGMAEDGEGDTLDEDLDYDPEPKFKYERLLSDKNPESAKILLRDSATALAVHSKFLALGTKNGEIHILDLQGNRTTLTVPIPKHAGPVNDISIDENGNYMASAGEDGKVFVQGLNSTEDNFVIKHSKPVKAVVICPAFTVSSIHSAHKAVIFGSEQLVMCEKRFLGPKSTILDERCGRVSRVSWYGSMVAWGISSGVKVMCMKEKQIIGLIPRDQPEEKYDFPNKCDIFWMDSRTLIVSWSHVFQVCSVRDRRKSSNLSINSNGFSAKLPNYEIVINKLVHTDFAICGIAPYGNIPYSSEQYVVLGYSASSKEEDKKLQLKVIQPRWEDYSEAICDILVLRGNMYSSYEDYHLHSLPEDGLYFIVSSKDIVIAKPLDIDDIIDWHLEREAYEEALKVVTQLSTRQSSRHNLRDIGRKYLESLRLKQNFEAAARACTKLLGKDKTLWEEQIAEFHRAGKLHLLAPYLPRSPDFQLSPAVYELVLSTFLQSDHDGFLRTVKEWPLGLYNVQVVINAVIDVLVRNPNQTILEALGALYSFVKQFDKALAIYVKLKHQDVFDLIVRHNLYKAILDRQLAIALMEMDNEQAVRLFTENIDAIPMLPLIKQLEQKAPFLLQYLDRLFQKDRTVAKSYHDVQAKLYAEYAPNKLLHFMQHSKHFDLRNAFEICQKKSMVPEMVYLLSRMGNLKEALELIMNKMNDIARAVEFCKEQNDNDLWMIMIGYSLDKPAFITTLLHNIGTHVDPTILIRRIKNGLQIPGLRDSLVRILQDYHLQITLREGCKKIMVNDCFQLLAKLLKLRQRGSFVDIDSVCYVCKDRVLPADETVSDVVVFQCRHAFHSKCISWSVSGCPVCAPRRHFEMFT</sequence>
<keyword evidence="3 8" id="KW-0479">Metal-binding</keyword>
<dbReference type="Gene3D" id="2.130.10.10">
    <property type="entry name" value="YVTN repeat-like/Quinoprotein amine dehydrogenase"/>
    <property type="match status" value="1"/>
</dbReference>
<keyword evidence="4" id="KW-0862">Zinc</keyword>
<dbReference type="SUPFAM" id="SSF50978">
    <property type="entry name" value="WD40 repeat-like"/>
    <property type="match status" value="1"/>
</dbReference>
<organism evidence="12 13">
    <name type="scientific">Ramazzottius varieornatus</name>
    <name type="common">Water bear</name>
    <name type="synonym">Tardigrade</name>
    <dbReference type="NCBI Taxonomy" id="947166"/>
    <lineage>
        <taxon>Eukaryota</taxon>
        <taxon>Metazoa</taxon>
        <taxon>Ecdysozoa</taxon>
        <taxon>Tardigrada</taxon>
        <taxon>Eutardigrada</taxon>
        <taxon>Parachela</taxon>
        <taxon>Hypsibioidea</taxon>
        <taxon>Ramazzottiidae</taxon>
        <taxon>Ramazzottius</taxon>
    </lineage>
</organism>
<protein>
    <recommendedName>
        <fullName evidence="7">Vacuolar protein sorting-associated protein 41 homolog</fullName>
    </recommendedName>
</protein>
<keyword evidence="5" id="KW-0653">Protein transport</keyword>
<proteinExistence type="predicted"/>
<evidence type="ECO:0000256" key="3">
    <source>
        <dbReference type="ARBA" id="ARBA00022771"/>
    </source>
</evidence>
<dbReference type="Gene3D" id="1.25.40.10">
    <property type="entry name" value="Tetratricopeptide repeat domain"/>
    <property type="match status" value="1"/>
</dbReference>
<dbReference type="AlphaFoldDB" id="A0A1D1VFT9"/>
<accession>A0A1D1VFT9</accession>
<evidence type="ECO:0000256" key="2">
    <source>
        <dbReference type="ARBA" id="ARBA00022448"/>
    </source>
</evidence>
<dbReference type="InterPro" id="IPR057779">
    <property type="entry name" value="Znf_RING_Vps41"/>
</dbReference>
<dbReference type="Pfam" id="PF23411">
    <property type="entry name" value="Beta-prop_Vps41"/>
    <property type="match status" value="1"/>
</dbReference>
<dbReference type="SMART" id="SM00299">
    <property type="entry name" value="CLH"/>
    <property type="match status" value="1"/>
</dbReference>
<name>A0A1D1VFT9_RAMVA</name>
<comment type="subcellular location">
    <subcellularLocation>
        <location evidence="1">Lysosome</location>
    </subcellularLocation>
</comment>
<feature type="domain" description="RING-type" evidence="11">
    <location>
        <begin position="872"/>
        <end position="913"/>
    </location>
</feature>
<comment type="caution">
    <text evidence="12">The sequence shown here is derived from an EMBL/GenBank/DDBJ whole genome shotgun (WGS) entry which is preliminary data.</text>
</comment>
<dbReference type="OrthoDB" id="244107at2759"/>
<keyword evidence="3 8" id="KW-0863">Zinc-finger</keyword>
<dbReference type="SMART" id="SM00184">
    <property type="entry name" value="RING"/>
    <property type="match status" value="1"/>
</dbReference>
<dbReference type="GO" id="GO:0016236">
    <property type="term" value="P:macroautophagy"/>
    <property type="evidence" value="ECO:0007669"/>
    <property type="project" value="TreeGrafter"/>
</dbReference>
<dbReference type="STRING" id="947166.A0A1D1VFT9"/>
<gene>
    <name evidence="12" type="primary">RvY_10004-1</name>
    <name evidence="12" type="synonym">RvY_10004.1</name>
    <name evidence="12" type="ORF">RvY_10004</name>
</gene>
<dbReference type="PANTHER" id="PTHR12616">
    <property type="entry name" value="VACUOLAR PROTEIN SORTING VPS41"/>
    <property type="match status" value="1"/>
</dbReference>
<evidence type="ECO:0000313" key="12">
    <source>
        <dbReference type="EMBL" id="GAU98932.1"/>
    </source>
</evidence>
<dbReference type="GO" id="GO:0009267">
    <property type="term" value="P:cellular response to starvation"/>
    <property type="evidence" value="ECO:0007669"/>
    <property type="project" value="TreeGrafter"/>
</dbReference>
<dbReference type="EMBL" id="BDGG01000005">
    <property type="protein sequence ID" value="GAU98932.1"/>
    <property type="molecule type" value="Genomic_DNA"/>
</dbReference>
<feature type="compositionally biased region" description="Acidic residues" evidence="10">
    <location>
        <begin position="67"/>
        <end position="79"/>
    </location>
</feature>
<dbReference type="InterPro" id="IPR011990">
    <property type="entry name" value="TPR-like_helical_dom_sf"/>
</dbReference>
<dbReference type="InterPro" id="IPR045111">
    <property type="entry name" value="Vps41/Vps8"/>
</dbReference>
<dbReference type="InterPro" id="IPR057780">
    <property type="entry name" value="Beta-prop_Vps41"/>
</dbReference>
<evidence type="ECO:0000256" key="6">
    <source>
        <dbReference type="ARBA" id="ARBA00023228"/>
    </source>
</evidence>
<dbReference type="InterPro" id="IPR000547">
    <property type="entry name" value="Clathrin_H-chain/VPS_repeat"/>
</dbReference>
<evidence type="ECO:0000256" key="5">
    <source>
        <dbReference type="ARBA" id="ARBA00022927"/>
    </source>
</evidence>
<keyword evidence="2" id="KW-0813">Transport</keyword>
<feature type="compositionally biased region" description="Basic and acidic residues" evidence="10">
    <location>
        <begin position="22"/>
        <end position="32"/>
    </location>
</feature>
<dbReference type="Pfam" id="PF23555">
    <property type="entry name" value="zf-RING_Vps41"/>
    <property type="match status" value="1"/>
</dbReference>
<evidence type="ECO:0000256" key="8">
    <source>
        <dbReference type="PROSITE-ProRule" id="PRU00175"/>
    </source>
</evidence>
<evidence type="ECO:0000313" key="13">
    <source>
        <dbReference type="Proteomes" id="UP000186922"/>
    </source>
</evidence>
<keyword evidence="6" id="KW-0458">Lysosome</keyword>
<dbReference type="InterPro" id="IPR036322">
    <property type="entry name" value="WD40_repeat_dom_sf"/>
</dbReference>
<dbReference type="GO" id="GO:0030897">
    <property type="term" value="C:HOPS complex"/>
    <property type="evidence" value="ECO:0007669"/>
    <property type="project" value="TreeGrafter"/>
</dbReference>
<dbReference type="GO" id="GO:0005764">
    <property type="term" value="C:lysosome"/>
    <property type="evidence" value="ECO:0007669"/>
    <property type="project" value="UniProtKB-SubCell"/>
</dbReference>
<dbReference type="GO" id="GO:0008270">
    <property type="term" value="F:zinc ion binding"/>
    <property type="evidence" value="ECO:0007669"/>
    <property type="project" value="UniProtKB-KW"/>
</dbReference>
<dbReference type="SUPFAM" id="SSF57850">
    <property type="entry name" value="RING/U-box"/>
    <property type="match status" value="1"/>
</dbReference>
<feature type="compositionally biased region" description="Polar residues" evidence="10">
    <location>
        <begin position="38"/>
        <end position="51"/>
    </location>
</feature>
<evidence type="ECO:0000259" key="11">
    <source>
        <dbReference type="PROSITE" id="PS50089"/>
    </source>
</evidence>
<dbReference type="PANTHER" id="PTHR12616:SF1">
    <property type="entry name" value="VACUOLAR PROTEIN SORTING-ASSOCIATED PROTEIN 41 HOMOLOG"/>
    <property type="match status" value="1"/>
</dbReference>